<sequence length="188" mass="20893">MKIAWDEPKRRANIGKHGFDFSDLTVEFFLSATIIRAHSERLAAIGTLKKGTVVTIYMELGTEALSVISLRSASKRRDKSMKEFDPKHATEHGYTREDWEAVDSRELTDAELSTARPFVAAFPEAAEKTRKSLGRPKAANPKVAVSLRLDPDVVEAFKRGGDGWQTRMNEALRKAAHLSTSSMSATRS</sequence>
<reference evidence="2" key="1">
    <citation type="journal article" date="2014" name="Int. J. Syst. Evol. Microbiol.">
        <title>Complete genome of a new Firmicutes species belonging to the dominant human colonic microbiota ('Ruminococcus bicirculans') reveals two chromosomes and a selective capacity to utilize plant glucans.</title>
        <authorList>
            <consortium name="NISC Comparative Sequencing Program"/>
            <person name="Wegmann U."/>
            <person name="Louis P."/>
            <person name="Goesmann A."/>
            <person name="Henrissat B."/>
            <person name="Duncan S.H."/>
            <person name="Flint H.J."/>
        </authorList>
    </citation>
    <scope>NUCLEOTIDE SEQUENCE</scope>
    <source>
        <strain evidence="2">CECT 8482</strain>
    </source>
</reference>
<comment type="caution">
    <text evidence="2">The sequence shown here is derived from an EMBL/GenBank/DDBJ whole genome shotgun (WGS) entry which is preliminary data.</text>
</comment>
<reference evidence="2" key="3">
    <citation type="submission" date="2023-06" db="EMBL/GenBank/DDBJ databases">
        <authorList>
            <person name="Lucena T."/>
            <person name="Sun Q."/>
        </authorList>
    </citation>
    <scope>NUCLEOTIDE SEQUENCE</scope>
    <source>
        <strain evidence="2">CECT 8482</strain>
    </source>
</reference>
<dbReference type="EMBL" id="JAUFRC010000004">
    <property type="protein sequence ID" value="MDN3714364.1"/>
    <property type="molecule type" value="Genomic_DNA"/>
</dbReference>
<dbReference type="InterPro" id="IPR007460">
    <property type="entry name" value="BrnT_toxin"/>
</dbReference>
<evidence type="ECO:0000313" key="2">
    <source>
        <dbReference type="EMBL" id="MDN3714364.1"/>
    </source>
</evidence>
<proteinExistence type="predicted"/>
<dbReference type="EMBL" id="JAUFRC010000004">
    <property type="protein sequence ID" value="MDN3714249.1"/>
    <property type="molecule type" value="Genomic_DNA"/>
</dbReference>
<evidence type="ECO:0000313" key="1">
    <source>
        <dbReference type="EMBL" id="MDN3714249.1"/>
    </source>
</evidence>
<protein>
    <submittedName>
        <fullName evidence="2">BrnA antitoxin family protein</fullName>
    </submittedName>
</protein>
<organism evidence="2 3">
    <name type="scientific">Paracoccus cavernae</name>
    <dbReference type="NCBI Taxonomy" id="1571207"/>
    <lineage>
        <taxon>Bacteria</taxon>
        <taxon>Pseudomonadati</taxon>
        <taxon>Pseudomonadota</taxon>
        <taxon>Alphaproteobacteria</taxon>
        <taxon>Rhodobacterales</taxon>
        <taxon>Paracoccaceae</taxon>
        <taxon>Paracoccus</taxon>
    </lineage>
</organism>
<dbReference type="Pfam" id="PF14384">
    <property type="entry name" value="BrnA_antitoxin"/>
    <property type="match status" value="1"/>
</dbReference>
<gene>
    <name evidence="1" type="ORF">QWZ10_25055</name>
    <name evidence="2" type="ORF">QWZ10_25755</name>
</gene>
<keyword evidence="3" id="KW-1185">Reference proteome</keyword>
<dbReference type="InterPro" id="IPR038573">
    <property type="entry name" value="BrnT_sf"/>
</dbReference>
<dbReference type="InterPro" id="IPR025528">
    <property type="entry name" value="BrnA_antitoxin"/>
</dbReference>
<dbReference type="Pfam" id="PF04365">
    <property type="entry name" value="BrnT_toxin"/>
    <property type="match status" value="1"/>
</dbReference>
<dbReference type="RefSeq" id="WP_377788428.1">
    <property type="nucleotide sequence ID" value="NZ_JBHUOC010000008.1"/>
</dbReference>
<dbReference type="Gene3D" id="3.10.450.530">
    <property type="entry name" value="Ribonuclease toxin, BrnT, of type II toxin-antitoxin system"/>
    <property type="match status" value="1"/>
</dbReference>
<dbReference type="Proteomes" id="UP001243846">
    <property type="component" value="Unassembled WGS sequence"/>
</dbReference>
<accession>A0ABT8DC58</accession>
<reference evidence="3" key="2">
    <citation type="journal article" date="2019" name="Int. J. Syst. Evol. Microbiol.">
        <title>The Global Catalogue of Microorganisms (GCM) 10K type strain sequencing project: providing services to taxonomists for standard genome sequencing and annotation.</title>
        <authorList>
            <consortium name="The Broad Institute Genomics Platform"/>
            <consortium name="The Broad Institute Genome Sequencing Center for Infectious Disease"/>
            <person name="Wu L."/>
            <person name="Ma J."/>
        </authorList>
    </citation>
    <scope>NUCLEOTIDE SEQUENCE [LARGE SCALE GENOMIC DNA]</scope>
    <source>
        <strain evidence="3">CECT 8482</strain>
    </source>
</reference>
<name>A0ABT8DC58_9RHOB</name>
<evidence type="ECO:0000313" key="3">
    <source>
        <dbReference type="Proteomes" id="UP001243846"/>
    </source>
</evidence>